<dbReference type="GO" id="GO:0016020">
    <property type="term" value="C:membrane"/>
    <property type="evidence" value="ECO:0007669"/>
    <property type="project" value="UniProtKB-SubCell"/>
</dbReference>
<gene>
    <name evidence="8" type="ORF">A4U43_UnF5790</name>
</gene>
<keyword evidence="3 5" id="KW-1133">Transmembrane helix</keyword>
<dbReference type="PANTHER" id="PTHR21576">
    <property type="entry name" value="UNCHARACTERIZED NODULIN-LIKE PROTEIN"/>
    <property type="match status" value="1"/>
</dbReference>
<feature type="transmembrane region" description="Helical" evidence="5">
    <location>
        <begin position="111"/>
        <end position="137"/>
    </location>
</feature>
<feature type="transmembrane region" description="Helical" evidence="5">
    <location>
        <begin position="217"/>
        <end position="238"/>
    </location>
</feature>
<evidence type="ECO:0000259" key="7">
    <source>
        <dbReference type="Pfam" id="PF23262"/>
    </source>
</evidence>
<evidence type="ECO:0000256" key="3">
    <source>
        <dbReference type="ARBA" id="ARBA00022989"/>
    </source>
</evidence>
<evidence type="ECO:0000256" key="4">
    <source>
        <dbReference type="ARBA" id="ARBA00023136"/>
    </source>
</evidence>
<feature type="transmembrane region" description="Helical" evidence="5">
    <location>
        <begin position="358"/>
        <end position="380"/>
    </location>
</feature>
<dbReference type="CDD" id="cd17354">
    <property type="entry name" value="MFS_Mch1p_like"/>
    <property type="match status" value="1"/>
</dbReference>
<organism evidence="8 9">
    <name type="scientific">Asparagus officinalis</name>
    <name type="common">Garden asparagus</name>
    <dbReference type="NCBI Taxonomy" id="4686"/>
    <lineage>
        <taxon>Eukaryota</taxon>
        <taxon>Viridiplantae</taxon>
        <taxon>Streptophyta</taxon>
        <taxon>Embryophyta</taxon>
        <taxon>Tracheophyta</taxon>
        <taxon>Spermatophyta</taxon>
        <taxon>Magnoliopsida</taxon>
        <taxon>Liliopsida</taxon>
        <taxon>Asparagales</taxon>
        <taxon>Asparagaceae</taxon>
        <taxon>Asparagoideae</taxon>
        <taxon>Asparagus</taxon>
    </lineage>
</organism>
<dbReference type="EMBL" id="KV863625">
    <property type="protein sequence ID" value="ONK55259.1"/>
    <property type="molecule type" value="Genomic_DNA"/>
</dbReference>
<keyword evidence="4 5" id="KW-0472">Membrane</keyword>
<feature type="transmembrane region" description="Helical" evidence="5">
    <location>
        <begin position="244"/>
        <end position="267"/>
    </location>
</feature>
<dbReference type="Gene3D" id="1.20.1250.20">
    <property type="entry name" value="MFS general substrate transporter like domains"/>
    <property type="match status" value="2"/>
</dbReference>
<keyword evidence="2 5" id="KW-0812">Transmembrane</keyword>
<name>A0A1R3L6L6_ASPOF</name>
<feature type="transmembrane region" description="Helical" evidence="5">
    <location>
        <begin position="149"/>
        <end position="171"/>
    </location>
</feature>
<dbReference type="AlphaFoldDB" id="A0A1R3L6L6"/>
<protein>
    <submittedName>
        <fullName evidence="8">Uncharacterized protein</fullName>
    </submittedName>
</protein>
<dbReference type="Pfam" id="PF06813">
    <property type="entry name" value="Nodulin-like"/>
    <property type="match status" value="1"/>
</dbReference>
<dbReference type="Pfam" id="PF23262">
    <property type="entry name" value="NFD4_C"/>
    <property type="match status" value="1"/>
</dbReference>
<evidence type="ECO:0000259" key="6">
    <source>
        <dbReference type="Pfam" id="PF06813"/>
    </source>
</evidence>
<dbReference type="InterPro" id="IPR010658">
    <property type="entry name" value="Nodulin-like"/>
</dbReference>
<evidence type="ECO:0000313" key="9">
    <source>
        <dbReference type="Proteomes" id="UP000243459"/>
    </source>
</evidence>
<dbReference type="SUPFAM" id="SSF103473">
    <property type="entry name" value="MFS general substrate transporter"/>
    <property type="match status" value="1"/>
</dbReference>
<evidence type="ECO:0000256" key="2">
    <source>
        <dbReference type="ARBA" id="ARBA00022692"/>
    </source>
</evidence>
<feature type="transmembrane region" description="Helical" evidence="5">
    <location>
        <begin position="177"/>
        <end position="196"/>
    </location>
</feature>
<dbReference type="OrthoDB" id="410267at2759"/>
<reference evidence="9" key="1">
    <citation type="journal article" date="2017" name="Nat. Commun.">
        <title>The asparagus genome sheds light on the origin and evolution of a young Y chromosome.</title>
        <authorList>
            <person name="Harkess A."/>
            <person name="Zhou J."/>
            <person name="Xu C."/>
            <person name="Bowers J.E."/>
            <person name="Van der Hulst R."/>
            <person name="Ayyampalayam S."/>
            <person name="Mercati F."/>
            <person name="Riccardi P."/>
            <person name="McKain M.R."/>
            <person name="Kakrana A."/>
            <person name="Tang H."/>
            <person name="Ray J."/>
            <person name="Groenendijk J."/>
            <person name="Arikit S."/>
            <person name="Mathioni S.M."/>
            <person name="Nakano M."/>
            <person name="Shan H."/>
            <person name="Telgmann-Rauber A."/>
            <person name="Kanno A."/>
            <person name="Yue Z."/>
            <person name="Chen H."/>
            <person name="Li W."/>
            <person name="Chen Y."/>
            <person name="Xu X."/>
            <person name="Zhang Y."/>
            <person name="Luo S."/>
            <person name="Chen H."/>
            <person name="Gao J."/>
            <person name="Mao Z."/>
            <person name="Pires J.C."/>
            <person name="Luo M."/>
            <person name="Kudrna D."/>
            <person name="Wing R.A."/>
            <person name="Meyers B.C."/>
            <person name="Yi K."/>
            <person name="Kong H."/>
            <person name="Lavrijsen P."/>
            <person name="Sunseri F."/>
            <person name="Falavigna A."/>
            <person name="Ye Y."/>
            <person name="Leebens-Mack J.H."/>
            <person name="Chen G."/>
        </authorList>
    </citation>
    <scope>NUCLEOTIDE SEQUENCE [LARGE SCALE GENOMIC DNA]</scope>
    <source>
        <strain evidence="9">cv. DH0086</strain>
    </source>
</reference>
<comment type="subcellular location">
    <subcellularLocation>
        <location evidence="1">Membrane</location>
        <topology evidence="1">Multi-pass membrane protein</topology>
    </subcellularLocation>
</comment>
<dbReference type="OMA" id="PDGLGCY"/>
<feature type="transmembrane region" description="Helical" evidence="5">
    <location>
        <begin position="401"/>
        <end position="421"/>
    </location>
</feature>
<dbReference type="Proteomes" id="UP000243459">
    <property type="component" value="Unassembled WGS sequence"/>
</dbReference>
<keyword evidence="9" id="KW-1185">Reference proteome</keyword>
<feature type="transmembrane region" description="Helical" evidence="5">
    <location>
        <begin position="334"/>
        <end position="352"/>
    </location>
</feature>
<feature type="transmembrane region" description="Helical" evidence="5">
    <location>
        <begin position="427"/>
        <end position="447"/>
    </location>
</feature>
<sequence>MGLSLTPSSRSAEVGKWLGLVTAVWVQCISGNNYTFSNYSDALKNLMGLTQLELNNLSVAKDVGKAFGILAGLASDRLPTPVILLIGSLEGLVGYGAQWLVVRQSISPLPYWQMCIFLCMGGNSTTWMNTAVLVTCMRNFRRNRGPVSGILKGYVGLSTAIFTDLCSALFADNPASFLLMLSIVPAAVCIAAMVFLHESPSAANKPTVAEEETEAKCFNMINVAAVVIAVYLLAFDLSGEHGVLISRVFVAVLMVLLVAPVGVPIYLSFRSRRSKLNGDAEGQIEEPLIKEEEETVMIVENENEHEKEEGDVEQRIPEIGEEHTIKEALMKLDFWIMFVSFLCGVGTGLAVMNNMGQMGLAMGYTDVSIFVSMTSIWGFFGRIGSGSLSEYFLKKCGTPRPLWNAASQILMAVGYITMAIALPGSLFLGSVIVGICYGVRLAVTVPTASELFGLKNYGLIYNILILNLPLGSFLFSGLLAGFLYDAEATKTPGGGNTCVGAHCYRVVFIIMAIACFIGFGFDLLLAFRTKKVYMKIYASKKAKRAVVRSIKV</sequence>
<dbReference type="InterPro" id="IPR036259">
    <property type="entry name" value="MFS_trans_sf"/>
</dbReference>
<feature type="transmembrane region" description="Helical" evidence="5">
    <location>
        <begin position="459"/>
        <end position="484"/>
    </location>
</feature>
<evidence type="ECO:0000313" key="8">
    <source>
        <dbReference type="EMBL" id="ONK55259.1"/>
    </source>
</evidence>
<feature type="domain" description="NFD4 C-terminal" evidence="7">
    <location>
        <begin position="319"/>
        <end position="533"/>
    </location>
</feature>
<dbReference type="InterPro" id="IPR056555">
    <property type="entry name" value="NFD4_C"/>
</dbReference>
<accession>A0A1R3L6L6</accession>
<evidence type="ECO:0000256" key="5">
    <source>
        <dbReference type="SAM" id="Phobius"/>
    </source>
</evidence>
<evidence type="ECO:0000256" key="1">
    <source>
        <dbReference type="ARBA" id="ARBA00004141"/>
    </source>
</evidence>
<dbReference type="PANTHER" id="PTHR21576:SF167">
    <property type="entry name" value="OS09G0536700 PROTEIN"/>
    <property type="match status" value="1"/>
</dbReference>
<proteinExistence type="predicted"/>
<feature type="transmembrane region" description="Helical" evidence="5">
    <location>
        <begin position="504"/>
        <end position="527"/>
    </location>
</feature>
<feature type="domain" description="Nodulin-like" evidence="6">
    <location>
        <begin position="16"/>
        <end position="265"/>
    </location>
</feature>
<dbReference type="Gramene" id="ONK55259">
    <property type="protein sequence ID" value="ONK55259"/>
    <property type="gene ID" value="A4U43_UnF5790"/>
</dbReference>